<dbReference type="Gramene" id="Psat05G0564600-T1">
    <property type="protein sequence ID" value="KAI5410231.1"/>
    <property type="gene ID" value="KIW84_055646"/>
</dbReference>
<gene>
    <name evidence="2" type="ORF">KIW84_055646</name>
</gene>
<sequence>MLIVFHHAIKMTFHIYQSYILGILCISFVLISGFNTNLESPIGMLFTKDCLIGEPGPPQVCCISHCPTKNCPSDCNAKGFTKGGLCAPIHGMNMCCCIK</sequence>
<keyword evidence="1" id="KW-1133">Transmembrane helix</keyword>
<evidence type="ECO:0000313" key="2">
    <source>
        <dbReference type="EMBL" id="KAI5410231.1"/>
    </source>
</evidence>
<reference evidence="2 3" key="1">
    <citation type="journal article" date="2022" name="Nat. Genet.">
        <title>Improved pea reference genome and pan-genome highlight genomic features and evolutionary characteristics.</title>
        <authorList>
            <person name="Yang T."/>
            <person name="Liu R."/>
            <person name="Luo Y."/>
            <person name="Hu S."/>
            <person name="Wang D."/>
            <person name="Wang C."/>
            <person name="Pandey M.K."/>
            <person name="Ge S."/>
            <person name="Xu Q."/>
            <person name="Li N."/>
            <person name="Li G."/>
            <person name="Huang Y."/>
            <person name="Saxena R.K."/>
            <person name="Ji Y."/>
            <person name="Li M."/>
            <person name="Yan X."/>
            <person name="He Y."/>
            <person name="Liu Y."/>
            <person name="Wang X."/>
            <person name="Xiang C."/>
            <person name="Varshney R.K."/>
            <person name="Ding H."/>
            <person name="Gao S."/>
            <person name="Zong X."/>
        </authorList>
    </citation>
    <scope>NUCLEOTIDE SEQUENCE [LARGE SCALE GENOMIC DNA]</scope>
    <source>
        <strain evidence="2 3">cv. Zhongwan 6</strain>
    </source>
</reference>
<dbReference type="AlphaFoldDB" id="A0A9D4WXB2"/>
<organism evidence="2 3">
    <name type="scientific">Pisum sativum</name>
    <name type="common">Garden pea</name>
    <name type="synonym">Lathyrus oleraceus</name>
    <dbReference type="NCBI Taxonomy" id="3888"/>
    <lineage>
        <taxon>Eukaryota</taxon>
        <taxon>Viridiplantae</taxon>
        <taxon>Streptophyta</taxon>
        <taxon>Embryophyta</taxon>
        <taxon>Tracheophyta</taxon>
        <taxon>Spermatophyta</taxon>
        <taxon>Magnoliopsida</taxon>
        <taxon>eudicotyledons</taxon>
        <taxon>Gunneridae</taxon>
        <taxon>Pentapetalae</taxon>
        <taxon>rosids</taxon>
        <taxon>fabids</taxon>
        <taxon>Fabales</taxon>
        <taxon>Fabaceae</taxon>
        <taxon>Papilionoideae</taxon>
        <taxon>50 kb inversion clade</taxon>
        <taxon>NPAAA clade</taxon>
        <taxon>Hologalegina</taxon>
        <taxon>IRL clade</taxon>
        <taxon>Fabeae</taxon>
        <taxon>Lathyrus</taxon>
    </lineage>
</organism>
<keyword evidence="1" id="KW-0812">Transmembrane</keyword>
<name>A0A9D4WXB2_PEA</name>
<keyword evidence="1" id="KW-0472">Membrane</keyword>
<accession>A0A9D4WXB2</accession>
<dbReference type="EMBL" id="JAMSHJ010000005">
    <property type="protein sequence ID" value="KAI5410231.1"/>
    <property type="molecule type" value="Genomic_DNA"/>
</dbReference>
<evidence type="ECO:0000256" key="1">
    <source>
        <dbReference type="SAM" id="Phobius"/>
    </source>
</evidence>
<keyword evidence="3" id="KW-1185">Reference proteome</keyword>
<comment type="caution">
    <text evidence="2">The sequence shown here is derived from an EMBL/GenBank/DDBJ whole genome shotgun (WGS) entry which is preliminary data.</text>
</comment>
<proteinExistence type="predicted"/>
<dbReference type="Proteomes" id="UP001058974">
    <property type="component" value="Chromosome 5"/>
</dbReference>
<protein>
    <recommendedName>
        <fullName evidence="4">LCR</fullName>
    </recommendedName>
</protein>
<evidence type="ECO:0008006" key="4">
    <source>
        <dbReference type="Google" id="ProtNLM"/>
    </source>
</evidence>
<feature type="transmembrane region" description="Helical" evidence="1">
    <location>
        <begin position="15"/>
        <end position="34"/>
    </location>
</feature>
<evidence type="ECO:0000313" key="3">
    <source>
        <dbReference type="Proteomes" id="UP001058974"/>
    </source>
</evidence>